<evidence type="ECO:0000313" key="2">
    <source>
        <dbReference type="EMBL" id="ROO10983.1"/>
    </source>
</evidence>
<organism evidence="2 3">
    <name type="scientific">Pseudomonas fluorescens</name>
    <dbReference type="NCBI Taxonomy" id="294"/>
    <lineage>
        <taxon>Bacteria</taxon>
        <taxon>Pseudomonadati</taxon>
        <taxon>Pseudomonadota</taxon>
        <taxon>Gammaproteobacteria</taxon>
        <taxon>Pseudomonadales</taxon>
        <taxon>Pseudomonadaceae</taxon>
        <taxon>Pseudomonas</taxon>
    </lineage>
</organism>
<evidence type="ECO:0000313" key="3">
    <source>
        <dbReference type="Proteomes" id="UP000283619"/>
    </source>
</evidence>
<dbReference type="Proteomes" id="UP000283619">
    <property type="component" value="Unassembled WGS sequence"/>
</dbReference>
<keyword evidence="1" id="KW-0732">Signal</keyword>
<accession>A0A423P8B8</accession>
<reference evidence="2 3" key="1">
    <citation type="submission" date="2016-10" db="EMBL/GenBank/DDBJ databases">
        <title>Comparative genome analysis of multiple Pseudomonas spp. focuses on biocontrol and plant growth promoting traits.</title>
        <authorList>
            <person name="Tao X.-Y."/>
            <person name="Taylor C.G."/>
        </authorList>
    </citation>
    <scope>NUCLEOTIDE SEQUENCE [LARGE SCALE GENOMIC DNA]</scope>
    <source>
        <strain evidence="2 3">36G2</strain>
    </source>
</reference>
<proteinExistence type="predicted"/>
<evidence type="ECO:0008006" key="4">
    <source>
        <dbReference type="Google" id="ProtNLM"/>
    </source>
</evidence>
<feature type="signal peptide" evidence="1">
    <location>
        <begin position="1"/>
        <end position="23"/>
    </location>
</feature>
<feature type="chain" id="PRO_5019232182" description="VCBS repeat-containing protein" evidence="1">
    <location>
        <begin position="24"/>
        <end position="236"/>
    </location>
</feature>
<dbReference type="AlphaFoldDB" id="A0A423P8B8"/>
<dbReference type="EMBL" id="MOBZ01000006">
    <property type="protein sequence ID" value="ROO10983.1"/>
    <property type="molecule type" value="Genomic_DNA"/>
</dbReference>
<dbReference type="RefSeq" id="WP_123593510.1">
    <property type="nucleotide sequence ID" value="NZ_MOBZ01000006.1"/>
</dbReference>
<gene>
    <name evidence="2" type="ORF">BK673_08625</name>
</gene>
<evidence type="ECO:0000256" key="1">
    <source>
        <dbReference type="SAM" id="SignalP"/>
    </source>
</evidence>
<comment type="caution">
    <text evidence="2">The sequence shown here is derived from an EMBL/GenBank/DDBJ whole genome shotgun (WGS) entry which is preliminary data.</text>
</comment>
<sequence>MKKFLDSLIFCLFIFSFAGSVSAGDYLVINADVTGDGQADVIKLTKGGTDFFVLVVTSGGKEIFKNDSLVPTKKMNNSGGLDVSHGLSVVDGNLVIQYYFCEPSTSVCYSRNVVGTYKDGSFLFSREEVVASAEKTITRDVFYQRPATPLSDLTYQKFLENDGDAKKLFSSAFGTCVQELGGDSLMKISDELEKESPAEWVRNTGCVTPALVFSLQGQGLLTMEAALRYVSSLAIK</sequence>
<name>A0A423P8B8_PSEFL</name>
<protein>
    <recommendedName>
        <fullName evidence="4">VCBS repeat-containing protein</fullName>
    </recommendedName>
</protein>